<dbReference type="GO" id="GO:0003677">
    <property type="term" value="F:DNA binding"/>
    <property type="evidence" value="ECO:0007669"/>
    <property type="project" value="UniProtKB-KW"/>
</dbReference>
<evidence type="ECO:0000313" key="6">
    <source>
        <dbReference type="Proteomes" id="UP001162834"/>
    </source>
</evidence>
<sequence length="212" mass="23364">MIVNNRDDDGYVRLRDEIVTGRLQPNERLVELDLSERLGVGRAAIRTALVRLESEGLVERERHRGAKVRLVDEHEAVEILEARAMLEGLAARHAARRATPEDVAGLREILAGMRTRLDAGDLLGASDQNAVLHRRILQISGHATAQRLISTMRSQLVRFQFRTILVPGRPERSFAEHTAIVGALEAGDGDAAEAAMRLHLSHVAQTLSASPE</sequence>
<dbReference type="PROSITE" id="PS50949">
    <property type="entry name" value="HTH_GNTR"/>
    <property type="match status" value="1"/>
</dbReference>
<evidence type="ECO:0000256" key="3">
    <source>
        <dbReference type="ARBA" id="ARBA00023163"/>
    </source>
</evidence>
<name>A0A9E7BZA1_9ACTN</name>
<evidence type="ECO:0000256" key="2">
    <source>
        <dbReference type="ARBA" id="ARBA00023125"/>
    </source>
</evidence>
<dbReference type="EMBL" id="CP087164">
    <property type="protein sequence ID" value="UGS34349.1"/>
    <property type="molecule type" value="Genomic_DNA"/>
</dbReference>
<organism evidence="5 6">
    <name type="scientific">Capillimicrobium parvum</name>
    <dbReference type="NCBI Taxonomy" id="2884022"/>
    <lineage>
        <taxon>Bacteria</taxon>
        <taxon>Bacillati</taxon>
        <taxon>Actinomycetota</taxon>
        <taxon>Thermoleophilia</taxon>
        <taxon>Solirubrobacterales</taxon>
        <taxon>Capillimicrobiaceae</taxon>
        <taxon>Capillimicrobium</taxon>
    </lineage>
</organism>
<evidence type="ECO:0000259" key="4">
    <source>
        <dbReference type="PROSITE" id="PS50949"/>
    </source>
</evidence>
<accession>A0A9E7BZA1</accession>
<dbReference type="InterPro" id="IPR011711">
    <property type="entry name" value="GntR_C"/>
</dbReference>
<dbReference type="InterPro" id="IPR036388">
    <property type="entry name" value="WH-like_DNA-bd_sf"/>
</dbReference>
<dbReference type="PANTHER" id="PTHR43537:SF5">
    <property type="entry name" value="UXU OPERON TRANSCRIPTIONAL REGULATOR"/>
    <property type="match status" value="1"/>
</dbReference>
<dbReference type="AlphaFoldDB" id="A0A9E7BZA1"/>
<gene>
    <name evidence="5" type="primary">rspR_1</name>
    <name evidence="5" type="ORF">DSM104329_00726</name>
</gene>
<dbReference type="Pfam" id="PF07729">
    <property type="entry name" value="FCD"/>
    <property type="match status" value="1"/>
</dbReference>
<keyword evidence="2" id="KW-0238">DNA-binding</keyword>
<dbReference type="InterPro" id="IPR008920">
    <property type="entry name" value="TF_FadR/GntR_C"/>
</dbReference>
<dbReference type="SMART" id="SM00895">
    <property type="entry name" value="FCD"/>
    <property type="match status" value="1"/>
</dbReference>
<feature type="domain" description="HTH gntR-type" evidence="4">
    <location>
        <begin position="4"/>
        <end position="71"/>
    </location>
</feature>
<dbReference type="InterPro" id="IPR036390">
    <property type="entry name" value="WH_DNA-bd_sf"/>
</dbReference>
<dbReference type="GO" id="GO:0003700">
    <property type="term" value="F:DNA-binding transcription factor activity"/>
    <property type="evidence" value="ECO:0007669"/>
    <property type="project" value="InterPro"/>
</dbReference>
<protein>
    <submittedName>
        <fullName evidence="5">HTH-type transcriptional repressor RspR</fullName>
    </submittedName>
</protein>
<keyword evidence="3" id="KW-0804">Transcription</keyword>
<dbReference type="Gene3D" id="1.20.120.530">
    <property type="entry name" value="GntR ligand-binding domain-like"/>
    <property type="match status" value="1"/>
</dbReference>
<dbReference type="SMART" id="SM00345">
    <property type="entry name" value="HTH_GNTR"/>
    <property type="match status" value="1"/>
</dbReference>
<dbReference type="SUPFAM" id="SSF46785">
    <property type="entry name" value="Winged helix' DNA-binding domain"/>
    <property type="match status" value="1"/>
</dbReference>
<dbReference type="CDD" id="cd07377">
    <property type="entry name" value="WHTH_GntR"/>
    <property type="match status" value="1"/>
</dbReference>
<dbReference type="KEGG" id="sbae:DSM104329_00726"/>
<dbReference type="PANTHER" id="PTHR43537">
    <property type="entry name" value="TRANSCRIPTIONAL REGULATOR, GNTR FAMILY"/>
    <property type="match status" value="1"/>
</dbReference>
<keyword evidence="6" id="KW-1185">Reference proteome</keyword>
<evidence type="ECO:0000313" key="5">
    <source>
        <dbReference type="EMBL" id="UGS34349.1"/>
    </source>
</evidence>
<reference evidence="5" key="1">
    <citation type="journal article" date="2022" name="Int. J. Syst. Evol. Microbiol.">
        <title>Pseudomonas aegrilactucae sp. nov. and Pseudomonas morbosilactucae sp. nov., pathogens causing bacterial rot of lettuce in Japan.</title>
        <authorList>
            <person name="Sawada H."/>
            <person name="Fujikawa T."/>
            <person name="Satou M."/>
        </authorList>
    </citation>
    <scope>NUCLEOTIDE SEQUENCE</scope>
    <source>
        <strain evidence="5">0166_1</strain>
    </source>
</reference>
<evidence type="ECO:0000256" key="1">
    <source>
        <dbReference type="ARBA" id="ARBA00023015"/>
    </source>
</evidence>
<proteinExistence type="predicted"/>
<dbReference type="Proteomes" id="UP001162834">
    <property type="component" value="Chromosome"/>
</dbReference>
<dbReference type="SUPFAM" id="SSF48008">
    <property type="entry name" value="GntR ligand-binding domain-like"/>
    <property type="match status" value="1"/>
</dbReference>
<dbReference type="Pfam" id="PF00392">
    <property type="entry name" value="GntR"/>
    <property type="match status" value="1"/>
</dbReference>
<dbReference type="InterPro" id="IPR000524">
    <property type="entry name" value="Tscrpt_reg_HTH_GntR"/>
</dbReference>
<keyword evidence="1" id="KW-0805">Transcription regulation</keyword>
<dbReference type="Gene3D" id="1.10.10.10">
    <property type="entry name" value="Winged helix-like DNA-binding domain superfamily/Winged helix DNA-binding domain"/>
    <property type="match status" value="1"/>
</dbReference>
<dbReference type="RefSeq" id="WP_259316179.1">
    <property type="nucleotide sequence ID" value="NZ_CP087164.1"/>
</dbReference>